<keyword evidence="3" id="KW-1185">Reference proteome</keyword>
<keyword evidence="2" id="KW-0378">Hydrolase</keyword>
<dbReference type="InterPro" id="IPR000073">
    <property type="entry name" value="AB_hydrolase_1"/>
</dbReference>
<accession>A0A1Y1YIX4</accession>
<name>A0A1Y1YIX4_9FUNG</name>
<evidence type="ECO:0000313" key="3">
    <source>
        <dbReference type="Proteomes" id="UP000193498"/>
    </source>
</evidence>
<dbReference type="InterPro" id="IPR052897">
    <property type="entry name" value="Sec-Metab_Biosynth_Hydrolase"/>
</dbReference>
<dbReference type="InParanoid" id="A0A1Y1YIX4"/>
<dbReference type="STRING" id="1314790.A0A1Y1YIX4"/>
<sequence length="227" mass="24395">MNIVLVHGAWADGSNWSGVIPALLKSGHNVISAQLPLTSLADDVNRVRQLLDRIQGPTILVGHSYGCAVITGAGTGVSHVVGLVFIAGFALDEGESLADIFSKYPALESGQYIKPDSHGFLWVEPEHYPQYFAADVSPEKAAVMAAVQNPISGQAFTDKSGPPAWKSLPSWYQVSENDLMIPPEAEWMMAKRANSTTISLPASHSSLVSHAKEVAEFILQAVRDCTR</sequence>
<evidence type="ECO:0000259" key="1">
    <source>
        <dbReference type="Pfam" id="PF12697"/>
    </source>
</evidence>
<dbReference type="Proteomes" id="UP000193498">
    <property type="component" value="Unassembled WGS sequence"/>
</dbReference>
<comment type="caution">
    <text evidence="2">The sequence shown here is derived from an EMBL/GenBank/DDBJ whole genome shotgun (WGS) entry which is preliminary data.</text>
</comment>
<dbReference type="InterPro" id="IPR029058">
    <property type="entry name" value="AB_hydrolase_fold"/>
</dbReference>
<dbReference type="Gene3D" id="3.40.50.1820">
    <property type="entry name" value="alpha/beta hydrolase"/>
    <property type="match status" value="1"/>
</dbReference>
<reference evidence="2 3" key="1">
    <citation type="submission" date="2016-07" db="EMBL/GenBank/DDBJ databases">
        <title>Pervasive Adenine N6-methylation of Active Genes in Fungi.</title>
        <authorList>
            <consortium name="DOE Joint Genome Institute"/>
            <person name="Mondo S.J."/>
            <person name="Dannebaum R.O."/>
            <person name="Kuo R.C."/>
            <person name="Labutti K."/>
            <person name="Haridas S."/>
            <person name="Kuo A."/>
            <person name="Salamov A."/>
            <person name="Ahrendt S.R."/>
            <person name="Lipzen A."/>
            <person name="Sullivan W."/>
            <person name="Andreopoulos W.B."/>
            <person name="Clum A."/>
            <person name="Lindquist E."/>
            <person name="Daum C."/>
            <person name="Ramamoorthy G.K."/>
            <person name="Gryganskyi A."/>
            <person name="Culley D."/>
            <person name="Magnuson J.K."/>
            <person name="James T.Y."/>
            <person name="O'Malley M.A."/>
            <person name="Stajich J.E."/>
            <person name="Spatafora J.W."/>
            <person name="Visel A."/>
            <person name="Grigoriev I.V."/>
        </authorList>
    </citation>
    <scope>NUCLEOTIDE SEQUENCE [LARGE SCALE GENOMIC DNA]</scope>
    <source>
        <strain evidence="2 3">CBS 931.73</strain>
    </source>
</reference>
<dbReference type="GO" id="GO:0016787">
    <property type="term" value="F:hydrolase activity"/>
    <property type="evidence" value="ECO:0007669"/>
    <property type="project" value="UniProtKB-KW"/>
</dbReference>
<dbReference type="PANTHER" id="PTHR37017:SF11">
    <property type="entry name" value="ESTERASE_LIPASE_THIOESTERASE DOMAIN-CONTAINING PROTEIN"/>
    <property type="match status" value="1"/>
</dbReference>
<proteinExistence type="predicted"/>
<dbReference type="Pfam" id="PF12697">
    <property type="entry name" value="Abhydrolase_6"/>
    <property type="match status" value="1"/>
</dbReference>
<dbReference type="SUPFAM" id="SSF53474">
    <property type="entry name" value="alpha/beta-Hydrolases"/>
    <property type="match status" value="1"/>
</dbReference>
<feature type="domain" description="AB hydrolase-1" evidence="1">
    <location>
        <begin position="3"/>
        <end position="216"/>
    </location>
</feature>
<dbReference type="AlphaFoldDB" id="A0A1Y1YIX4"/>
<organism evidence="2 3">
    <name type="scientific">Basidiobolus meristosporus CBS 931.73</name>
    <dbReference type="NCBI Taxonomy" id="1314790"/>
    <lineage>
        <taxon>Eukaryota</taxon>
        <taxon>Fungi</taxon>
        <taxon>Fungi incertae sedis</taxon>
        <taxon>Zoopagomycota</taxon>
        <taxon>Entomophthoromycotina</taxon>
        <taxon>Basidiobolomycetes</taxon>
        <taxon>Basidiobolales</taxon>
        <taxon>Basidiobolaceae</taxon>
        <taxon>Basidiobolus</taxon>
    </lineage>
</organism>
<dbReference type="OrthoDB" id="1263307at2759"/>
<gene>
    <name evidence="2" type="ORF">K493DRAFT_300194</name>
</gene>
<dbReference type="PANTHER" id="PTHR37017">
    <property type="entry name" value="AB HYDROLASE-1 DOMAIN-CONTAINING PROTEIN-RELATED"/>
    <property type="match status" value="1"/>
</dbReference>
<evidence type="ECO:0000313" key="2">
    <source>
        <dbReference type="EMBL" id="ORX97939.1"/>
    </source>
</evidence>
<protein>
    <submittedName>
        <fullName evidence="2">Alpha/beta-hydrolase</fullName>
    </submittedName>
</protein>
<dbReference type="EMBL" id="MCFE01000123">
    <property type="protein sequence ID" value="ORX97939.1"/>
    <property type="molecule type" value="Genomic_DNA"/>
</dbReference>